<organism evidence="2 3">
    <name type="scientific">Sphingomonas corticis</name>
    <dbReference type="NCBI Taxonomy" id="2722791"/>
    <lineage>
        <taxon>Bacteria</taxon>
        <taxon>Pseudomonadati</taxon>
        <taxon>Pseudomonadota</taxon>
        <taxon>Alphaproteobacteria</taxon>
        <taxon>Sphingomonadales</taxon>
        <taxon>Sphingomonadaceae</taxon>
        <taxon>Sphingomonas</taxon>
    </lineage>
</organism>
<dbReference type="PROSITE" id="PS51257">
    <property type="entry name" value="PROKAR_LIPOPROTEIN"/>
    <property type="match status" value="1"/>
</dbReference>
<gene>
    <name evidence="2" type="ORF">HBH26_09210</name>
</gene>
<evidence type="ECO:0000313" key="3">
    <source>
        <dbReference type="Proteomes" id="UP000732399"/>
    </source>
</evidence>
<evidence type="ECO:0000256" key="1">
    <source>
        <dbReference type="SAM" id="Coils"/>
    </source>
</evidence>
<sequence length="85" mass="8527">MKTLLLAATAGLLATACSPEPETSVRDDAEQMAAALEAKADNLEALADSNANADAAALLEGAADNLESQADAVRDANEADGNAAR</sequence>
<dbReference type="RefSeq" id="WP_168134315.1">
    <property type="nucleotide sequence ID" value="NZ_JAAVJH010000005.1"/>
</dbReference>
<keyword evidence="3" id="KW-1185">Reference proteome</keyword>
<proteinExistence type="predicted"/>
<dbReference type="EMBL" id="JAAVJH010000005">
    <property type="protein sequence ID" value="NJR78764.1"/>
    <property type="molecule type" value="Genomic_DNA"/>
</dbReference>
<protein>
    <submittedName>
        <fullName evidence="2">Uncharacterized protein</fullName>
    </submittedName>
</protein>
<name>A0ABX1CLA3_9SPHN</name>
<keyword evidence="1" id="KW-0175">Coiled coil</keyword>
<accession>A0ABX1CLA3</accession>
<comment type="caution">
    <text evidence="2">The sequence shown here is derived from an EMBL/GenBank/DDBJ whole genome shotgun (WGS) entry which is preliminary data.</text>
</comment>
<dbReference type="Proteomes" id="UP000732399">
    <property type="component" value="Unassembled WGS sequence"/>
</dbReference>
<evidence type="ECO:0000313" key="2">
    <source>
        <dbReference type="EMBL" id="NJR78764.1"/>
    </source>
</evidence>
<reference evidence="2 3" key="1">
    <citation type="submission" date="2020-03" db="EMBL/GenBank/DDBJ databases">
        <authorList>
            <person name="Wang L."/>
            <person name="He N."/>
            <person name="Li Y."/>
            <person name="Fang Y."/>
            <person name="Zhang F."/>
        </authorList>
    </citation>
    <scope>NUCLEOTIDE SEQUENCE [LARGE SCALE GENOMIC DNA]</scope>
    <source>
        <strain evidence="2 3">36D10-4-7</strain>
    </source>
</reference>
<feature type="coiled-coil region" evidence="1">
    <location>
        <begin position="26"/>
        <end position="76"/>
    </location>
</feature>